<protein>
    <recommendedName>
        <fullName evidence="3">Transmembrane protein</fullName>
    </recommendedName>
</protein>
<comment type="caution">
    <text evidence="2">The sequence shown here is derived from an EMBL/GenBank/DDBJ whole genome shotgun (WGS) entry which is preliminary data.</text>
</comment>
<keyword evidence="1" id="KW-1133">Transmembrane helix</keyword>
<reference evidence="2" key="1">
    <citation type="journal article" date="2018" name="Nat. Plants">
        <title>Whole-genome landscape of Medicago truncatula symbiotic genes.</title>
        <authorList>
            <person name="Pecrix Y."/>
            <person name="Gamas P."/>
            <person name="Carrere S."/>
        </authorList>
    </citation>
    <scope>NUCLEOTIDE SEQUENCE</scope>
    <source>
        <tissue evidence="2">Leaves</tissue>
    </source>
</reference>
<sequence>MTGVRSCCYFGVEIIFLFCCNISRFLCCALFHKQLRFAAHLRVVFWGLLVRFSGCAFASCSL</sequence>
<dbReference type="EMBL" id="PSQE01000007">
    <property type="protein sequence ID" value="RHN45908.1"/>
    <property type="molecule type" value="Genomic_DNA"/>
</dbReference>
<gene>
    <name evidence="2" type="ORF">MtrunA17_Chr7g0236541</name>
</gene>
<keyword evidence="1" id="KW-0812">Transmembrane</keyword>
<dbReference type="Proteomes" id="UP000265566">
    <property type="component" value="Chromosome 7"/>
</dbReference>
<organism evidence="2">
    <name type="scientific">Medicago truncatula</name>
    <name type="common">Barrel medic</name>
    <name type="synonym">Medicago tribuloides</name>
    <dbReference type="NCBI Taxonomy" id="3880"/>
    <lineage>
        <taxon>Eukaryota</taxon>
        <taxon>Viridiplantae</taxon>
        <taxon>Streptophyta</taxon>
        <taxon>Embryophyta</taxon>
        <taxon>Tracheophyta</taxon>
        <taxon>Spermatophyta</taxon>
        <taxon>Magnoliopsida</taxon>
        <taxon>eudicotyledons</taxon>
        <taxon>Gunneridae</taxon>
        <taxon>Pentapetalae</taxon>
        <taxon>rosids</taxon>
        <taxon>fabids</taxon>
        <taxon>Fabales</taxon>
        <taxon>Fabaceae</taxon>
        <taxon>Papilionoideae</taxon>
        <taxon>50 kb inversion clade</taxon>
        <taxon>NPAAA clade</taxon>
        <taxon>Hologalegina</taxon>
        <taxon>IRL clade</taxon>
        <taxon>Trifolieae</taxon>
        <taxon>Medicago</taxon>
    </lineage>
</organism>
<evidence type="ECO:0000256" key="1">
    <source>
        <dbReference type="SAM" id="Phobius"/>
    </source>
</evidence>
<feature type="transmembrane region" description="Helical" evidence="1">
    <location>
        <begin position="12"/>
        <end position="31"/>
    </location>
</feature>
<keyword evidence="1" id="KW-0472">Membrane</keyword>
<dbReference type="Gramene" id="rna40335">
    <property type="protein sequence ID" value="RHN45908.1"/>
    <property type="gene ID" value="gene40335"/>
</dbReference>
<accession>A0A396GZJ1</accession>
<dbReference type="AlphaFoldDB" id="A0A396GZJ1"/>
<evidence type="ECO:0000313" key="2">
    <source>
        <dbReference type="EMBL" id="RHN45908.1"/>
    </source>
</evidence>
<evidence type="ECO:0008006" key="3">
    <source>
        <dbReference type="Google" id="ProtNLM"/>
    </source>
</evidence>
<name>A0A396GZJ1_MEDTR</name>
<proteinExistence type="predicted"/>